<dbReference type="EMBL" id="BIXZ01000002">
    <property type="protein sequence ID" value="GCF14033.1"/>
    <property type="molecule type" value="Genomic_DNA"/>
</dbReference>
<dbReference type="InterPro" id="IPR006311">
    <property type="entry name" value="TAT_signal"/>
</dbReference>
<proteinExistence type="predicted"/>
<dbReference type="PROSITE" id="PS51318">
    <property type="entry name" value="TAT"/>
    <property type="match status" value="1"/>
</dbReference>
<keyword evidence="2" id="KW-1185">Reference proteome</keyword>
<name>A0A4C2EN19_9EURY</name>
<dbReference type="PROSITE" id="PS51257">
    <property type="entry name" value="PROKAR_LIPOPROTEIN"/>
    <property type="match status" value="1"/>
</dbReference>
<gene>
    <name evidence="1" type="ORF">Harman_19680</name>
</gene>
<reference evidence="1 2" key="1">
    <citation type="submission" date="2019-02" db="EMBL/GenBank/DDBJ databases">
        <title>Haloarcula mannanilyticum sp. nov., a mannan degrading haloarchaeon isolated from commercial salt.</title>
        <authorList>
            <person name="Enomoto S."/>
            <person name="Shimane Y."/>
            <person name="Kamekura M."/>
            <person name="Ito T."/>
            <person name="Moriya O."/>
            <person name="Ihara K."/>
            <person name="Takahashi-Ando N."/>
            <person name="Fukushima Y."/>
            <person name="Yoshida Y."/>
            <person name="Usama R."/>
            <person name="Takai K."/>
            <person name="Minegishi H."/>
        </authorList>
    </citation>
    <scope>NUCLEOTIDE SEQUENCE [LARGE SCALE GENOMIC DNA]</scope>
    <source>
        <strain evidence="1 2">MD130-1</strain>
    </source>
</reference>
<evidence type="ECO:0000313" key="2">
    <source>
        <dbReference type="Proteomes" id="UP000304382"/>
    </source>
</evidence>
<organism evidence="1 2">
    <name type="scientific">Haloarcula mannanilytica</name>
    <dbReference type="NCBI Taxonomy" id="2509225"/>
    <lineage>
        <taxon>Archaea</taxon>
        <taxon>Methanobacteriati</taxon>
        <taxon>Methanobacteriota</taxon>
        <taxon>Stenosarchaea group</taxon>
        <taxon>Halobacteria</taxon>
        <taxon>Halobacteriales</taxon>
        <taxon>Haloarculaceae</taxon>
        <taxon>Haloarcula</taxon>
    </lineage>
</organism>
<evidence type="ECO:0000313" key="1">
    <source>
        <dbReference type="EMBL" id="GCF14033.1"/>
    </source>
</evidence>
<sequence>MQVADSRSGMKRRRFLQCGGFAGAAAVAGCLGTGPGNEESPTDGAGEAPGVTETAFSVTKRTAGTQANTATVSFDGARVVVEGTIWGANGCKTAELTDAVYDADADELTVAVGTTDMPDAGDMCTQAVMEINYRAVVTLANGRPGTVVVTHDSGDGPTDVATATR</sequence>
<accession>A0A4C2EN19</accession>
<dbReference type="Proteomes" id="UP000304382">
    <property type="component" value="Unassembled WGS sequence"/>
</dbReference>
<protein>
    <submittedName>
        <fullName evidence="1">Uncharacterized protein</fullName>
    </submittedName>
</protein>
<dbReference type="AlphaFoldDB" id="A0A4C2EN19"/>
<comment type="caution">
    <text evidence="1">The sequence shown here is derived from an EMBL/GenBank/DDBJ whole genome shotgun (WGS) entry which is preliminary data.</text>
</comment>